<keyword evidence="1" id="KW-1133">Transmembrane helix</keyword>
<dbReference type="RefSeq" id="WP_101628275.1">
    <property type="nucleotide sequence ID" value="NZ_JBQOSN010000024.1"/>
</dbReference>
<organism evidence="2 3">
    <name type="scientific">Schaalia turicensis</name>
    <dbReference type="NCBI Taxonomy" id="131111"/>
    <lineage>
        <taxon>Bacteria</taxon>
        <taxon>Bacillati</taxon>
        <taxon>Actinomycetota</taxon>
        <taxon>Actinomycetes</taxon>
        <taxon>Actinomycetales</taxon>
        <taxon>Actinomycetaceae</taxon>
        <taxon>Schaalia</taxon>
    </lineage>
</organism>
<dbReference type="EMBL" id="PKKJ01000006">
    <property type="protein sequence ID" value="PKY66123.1"/>
    <property type="molecule type" value="Genomic_DNA"/>
</dbReference>
<dbReference type="AlphaFoldDB" id="A0A2I1I4V4"/>
<gene>
    <name evidence="2" type="ORF">CYJ25_05980</name>
</gene>
<protein>
    <submittedName>
        <fullName evidence="2">Uncharacterized protein</fullName>
    </submittedName>
</protein>
<dbReference type="OrthoDB" id="3260643at2"/>
<evidence type="ECO:0000313" key="3">
    <source>
        <dbReference type="Proteomes" id="UP000234545"/>
    </source>
</evidence>
<comment type="caution">
    <text evidence="2">The sequence shown here is derived from an EMBL/GenBank/DDBJ whole genome shotgun (WGS) entry which is preliminary data.</text>
</comment>
<proteinExistence type="predicted"/>
<reference evidence="2 3" key="1">
    <citation type="submission" date="2017-12" db="EMBL/GenBank/DDBJ databases">
        <title>Phylogenetic diversity of female urinary microbiome.</title>
        <authorList>
            <person name="Thomas-White K."/>
            <person name="Wolfe A.J."/>
        </authorList>
    </citation>
    <scope>NUCLEOTIDE SEQUENCE [LARGE SCALE GENOMIC DNA]</scope>
    <source>
        <strain evidence="2 3">UMB0250</strain>
    </source>
</reference>
<evidence type="ECO:0000256" key="1">
    <source>
        <dbReference type="SAM" id="Phobius"/>
    </source>
</evidence>
<accession>A0A2I1I4V4</accession>
<evidence type="ECO:0000313" key="2">
    <source>
        <dbReference type="EMBL" id="PKY66123.1"/>
    </source>
</evidence>
<keyword evidence="1" id="KW-0812">Transmembrane</keyword>
<keyword evidence="1" id="KW-0472">Membrane</keyword>
<sequence>MGSSSQAPRPQPAKKRVKKVNLWPRRIITGTGLLLIIALLGWGIYSLVMMATDATKKQVEGPQSISVYTEETVQSGDGEIRLRSTDKVTEDGIIAADDSVTIPRCTSAAIKYQASTTDTNEGAGEGVSVTVKNKGNISCWTTFGQVSLKITSGDQLIYDSAQCSAFDETATKLVLTPDLEWATSITWDGRHHLGGCVELAEGEKTSSAPVASAGTYNAQLYVGARSVTDKSAFVVIAPEPDPAA</sequence>
<name>A0A2I1I4V4_9ACTO</name>
<dbReference type="Proteomes" id="UP000234545">
    <property type="component" value="Unassembled WGS sequence"/>
</dbReference>
<feature type="transmembrane region" description="Helical" evidence="1">
    <location>
        <begin position="27"/>
        <end position="48"/>
    </location>
</feature>